<feature type="region of interest" description="Disordered" evidence="1">
    <location>
        <begin position="97"/>
        <end position="130"/>
    </location>
</feature>
<reference evidence="2 3" key="2">
    <citation type="journal article" date="2021" name="Curr. Genet.">
        <title>Genetic response to nitrogen starvation in the aggressive Eucalyptus foliar pathogen Teratosphaeria destructans.</title>
        <authorList>
            <person name="Havenga M."/>
            <person name="Wingfield B.D."/>
            <person name="Wingfield M.J."/>
            <person name="Dreyer L.L."/>
            <person name="Roets F."/>
            <person name="Aylward J."/>
        </authorList>
    </citation>
    <scope>NUCLEOTIDE SEQUENCE [LARGE SCALE GENOMIC DNA]</scope>
    <source>
        <strain evidence="2">CMW44962</strain>
    </source>
</reference>
<feature type="compositionally biased region" description="Basic and acidic residues" evidence="1">
    <location>
        <begin position="109"/>
        <end position="124"/>
    </location>
</feature>
<protein>
    <submittedName>
        <fullName evidence="2">Uncharacterized protein</fullName>
    </submittedName>
</protein>
<dbReference type="EMBL" id="RIBY02000225">
    <property type="protein sequence ID" value="KAH9844755.1"/>
    <property type="molecule type" value="Genomic_DNA"/>
</dbReference>
<organism evidence="2 3">
    <name type="scientific">Teratosphaeria destructans</name>
    <dbReference type="NCBI Taxonomy" id="418781"/>
    <lineage>
        <taxon>Eukaryota</taxon>
        <taxon>Fungi</taxon>
        <taxon>Dikarya</taxon>
        <taxon>Ascomycota</taxon>
        <taxon>Pezizomycotina</taxon>
        <taxon>Dothideomycetes</taxon>
        <taxon>Dothideomycetidae</taxon>
        <taxon>Mycosphaerellales</taxon>
        <taxon>Teratosphaeriaceae</taxon>
        <taxon>Teratosphaeria</taxon>
    </lineage>
</organism>
<proteinExistence type="predicted"/>
<reference evidence="2 3" key="1">
    <citation type="journal article" date="2018" name="IMA Fungus">
        <title>IMA Genome-F 10: Nine draft genome sequences of Claviceps purpurea s.lat., including C. arundinis, C. humidiphila, and C. cf. spartinae, pseudomolecules for the pitch canker pathogen Fusarium circinatum, draft genome of Davidsoniella eucalypti, Grosmannia galeiformis, Quambalaria eucalypti, and Teratosphaeria destructans.</title>
        <authorList>
            <person name="Wingfield B.D."/>
            <person name="Liu M."/>
            <person name="Nguyen H.D."/>
            <person name="Lane F.A."/>
            <person name="Morgan S.W."/>
            <person name="De Vos L."/>
            <person name="Wilken P.M."/>
            <person name="Duong T.A."/>
            <person name="Aylward J."/>
            <person name="Coetzee M.P."/>
            <person name="Dadej K."/>
            <person name="De Beer Z.W."/>
            <person name="Findlay W."/>
            <person name="Havenga M."/>
            <person name="Kolarik M."/>
            <person name="Menzies J.G."/>
            <person name="Naidoo K."/>
            <person name="Pochopski O."/>
            <person name="Shoukouhi P."/>
            <person name="Santana Q.C."/>
            <person name="Seifert K.A."/>
            <person name="Soal N."/>
            <person name="Steenkamp E.T."/>
            <person name="Tatham C.T."/>
            <person name="van der Nest M.A."/>
            <person name="Wingfield M.J."/>
        </authorList>
    </citation>
    <scope>NUCLEOTIDE SEQUENCE [LARGE SCALE GENOMIC DNA]</scope>
    <source>
        <strain evidence="2">CMW44962</strain>
    </source>
</reference>
<evidence type="ECO:0000313" key="2">
    <source>
        <dbReference type="EMBL" id="KAH9844755.1"/>
    </source>
</evidence>
<accession>A0A9W7SZP6</accession>
<name>A0A9W7SZP6_9PEZI</name>
<evidence type="ECO:0000256" key="1">
    <source>
        <dbReference type="SAM" id="MobiDB-lite"/>
    </source>
</evidence>
<dbReference type="AlphaFoldDB" id="A0A9W7SZP6"/>
<sequence>MTVQRARGNGWGAVLDGYETVSEYVIDDPAVEAIWVMIWPRARSVDRRRSGGGGKRVTCCLMLPPLPPRSPPSSLMPVGGRHRYWRRAQQGSVIAAAVLDPAGRLRTPNRRDTPDSSSGKKETGRPLSAD</sequence>
<gene>
    <name evidence="2" type="ORF">Tdes44962_MAKER07100</name>
</gene>
<comment type="caution">
    <text evidence="2">The sequence shown here is derived from an EMBL/GenBank/DDBJ whole genome shotgun (WGS) entry which is preliminary data.</text>
</comment>
<dbReference type="Proteomes" id="UP001138500">
    <property type="component" value="Unassembled WGS sequence"/>
</dbReference>
<evidence type="ECO:0000313" key="3">
    <source>
        <dbReference type="Proteomes" id="UP001138500"/>
    </source>
</evidence>
<keyword evidence="3" id="KW-1185">Reference proteome</keyword>